<evidence type="ECO:0000256" key="1">
    <source>
        <dbReference type="SAM" id="Phobius"/>
    </source>
</evidence>
<organism evidence="2 3">
    <name type="scientific">Actinoplanes sichuanensis</name>
    <dbReference type="NCBI Taxonomy" id="512349"/>
    <lineage>
        <taxon>Bacteria</taxon>
        <taxon>Bacillati</taxon>
        <taxon>Actinomycetota</taxon>
        <taxon>Actinomycetes</taxon>
        <taxon>Micromonosporales</taxon>
        <taxon>Micromonosporaceae</taxon>
        <taxon>Actinoplanes</taxon>
    </lineage>
</organism>
<dbReference type="RefSeq" id="WP_317794576.1">
    <property type="nucleotide sequence ID" value="NZ_AP028461.1"/>
</dbReference>
<accession>A0ABW4APY8</accession>
<feature type="transmembrane region" description="Helical" evidence="1">
    <location>
        <begin position="76"/>
        <end position="99"/>
    </location>
</feature>
<evidence type="ECO:0000313" key="3">
    <source>
        <dbReference type="Proteomes" id="UP001597183"/>
    </source>
</evidence>
<dbReference type="Proteomes" id="UP001597183">
    <property type="component" value="Unassembled WGS sequence"/>
</dbReference>
<keyword evidence="1" id="KW-0812">Transmembrane</keyword>
<feature type="transmembrane region" description="Helical" evidence="1">
    <location>
        <begin position="247"/>
        <end position="266"/>
    </location>
</feature>
<name>A0ABW4APY8_9ACTN</name>
<dbReference type="EMBL" id="JBHTMK010000063">
    <property type="protein sequence ID" value="MFD1372844.1"/>
    <property type="molecule type" value="Genomic_DNA"/>
</dbReference>
<comment type="caution">
    <text evidence="2">The sequence shown here is derived from an EMBL/GenBank/DDBJ whole genome shotgun (WGS) entry which is preliminary data.</text>
</comment>
<evidence type="ECO:0000313" key="2">
    <source>
        <dbReference type="EMBL" id="MFD1372844.1"/>
    </source>
</evidence>
<protein>
    <submittedName>
        <fullName evidence="2">Uncharacterized protein</fullName>
    </submittedName>
</protein>
<proteinExistence type="predicted"/>
<keyword evidence="1" id="KW-1133">Transmembrane helix</keyword>
<sequence length="348" mass="36589">MSASDWPRADPALERFYRRLLHAYPGSYRRRHGAEIVTTLLEMAEPGRRRPRPADVLHLLASGLRQRFRLPAGRPLAWPAAVLALLAAGALGAAGGSWAGVHTFADLPPAEQAQALHRQIAGTAAMGDPVPAGVEAVPMWWTHSSADGTVWDGEQARARLAADGWQVGPLQATDRFETGTGAPEHGFDAFRDGLKATVTGEGGSVAVDLAPDDSGLLLPLIAAGLAVGAVTGWLIAAAVARRRSRPAAAGAAVTFAVLFAPVWSLYDDTVMAFQLHGHPGVSILTVHGRLMPDHVDASGPSWLSWIWPQVTWINAALTGVGVVLAVLTVLLAAAFPAAGSRTVREVTL</sequence>
<feature type="transmembrane region" description="Helical" evidence="1">
    <location>
        <begin position="216"/>
        <end position="240"/>
    </location>
</feature>
<feature type="transmembrane region" description="Helical" evidence="1">
    <location>
        <begin position="312"/>
        <end position="335"/>
    </location>
</feature>
<reference evidence="3" key="1">
    <citation type="journal article" date="2019" name="Int. J. Syst. Evol. Microbiol.">
        <title>The Global Catalogue of Microorganisms (GCM) 10K type strain sequencing project: providing services to taxonomists for standard genome sequencing and annotation.</title>
        <authorList>
            <consortium name="The Broad Institute Genomics Platform"/>
            <consortium name="The Broad Institute Genome Sequencing Center for Infectious Disease"/>
            <person name="Wu L."/>
            <person name="Ma J."/>
        </authorList>
    </citation>
    <scope>NUCLEOTIDE SEQUENCE [LARGE SCALE GENOMIC DNA]</scope>
    <source>
        <strain evidence="3">CCM 7526</strain>
    </source>
</reference>
<keyword evidence="3" id="KW-1185">Reference proteome</keyword>
<gene>
    <name evidence="2" type="ORF">ACFQ5G_46595</name>
</gene>
<keyword evidence="1" id="KW-0472">Membrane</keyword>